<dbReference type="Proteomes" id="UP000243542">
    <property type="component" value="Unassembled WGS sequence"/>
</dbReference>
<organism evidence="4 5">
    <name type="scientific">Amycolatopsis sulphurea</name>
    <dbReference type="NCBI Taxonomy" id="76022"/>
    <lineage>
        <taxon>Bacteria</taxon>
        <taxon>Bacillati</taxon>
        <taxon>Actinomycetota</taxon>
        <taxon>Actinomycetes</taxon>
        <taxon>Pseudonocardiales</taxon>
        <taxon>Pseudonocardiaceae</taxon>
        <taxon>Amycolatopsis</taxon>
    </lineage>
</organism>
<dbReference type="InterPro" id="IPR049517">
    <property type="entry name" value="ACX-like_C"/>
</dbReference>
<feature type="domain" description="Hydantoinase/oxoprolinase N-terminal" evidence="2">
    <location>
        <begin position="7"/>
        <end position="185"/>
    </location>
</feature>
<evidence type="ECO:0000313" key="4">
    <source>
        <dbReference type="EMBL" id="PFG57004.1"/>
    </source>
</evidence>
<dbReference type="InterPro" id="IPR008040">
    <property type="entry name" value="Hydant_A_N"/>
</dbReference>
<dbReference type="EMBL" id="PDJK01000001">
    <property type="protein sequence ID" value="PFG57004.1"/>
    <property type="molecule type" value="Genomic_DNA"/>
</dbReference>
<feature type="domain" description="Hydantoinase A/oxoprolinase" evidence="1">
    <location>
        <begin position="206"/>
        <end position="494"/>
    </location>
</feature>
<comment type="caution">
    <text evidence="4">The sequence shown here is derived from an EMBL/GenBank/DDBJ whole genome shotgun (WGS) entry which is preliminary data.</text>
</comment>
<dbReference type="PANTHER" id="PTHR11365:SF23">
    <property type="entry name" value="HYPOTHETICAL 5-OXOPROLINASE (EUROFUNG)-RELATED"/>
    <property type="match status" value="1"/>
</dbReference>
<dbReference type="GO" id="GO:0017168">
    <property type="term" value="F:5-oxoprolinase (ATP-hydrolyzing) activity"/>
    <property type="evidence" value="ECO:0007669"/>
    <property type="project" value="TreeGrafter"/>
</dbReference>
<evidence type="ECO:0000259" key="3">
    <source>
        <dbReference type="Pfam" id="PF19278"/>
    </source>
</evidence>
<dbReference type="AlphaFoldDB" id="A0A2A9G003"/>
<dbReference type="Pfam" id="PF01968">
    <property type="entry name" value="Hydantoinase_A"/>
    <property type="match status" value="1"/>
</dbReference>
<sequence>MTSSRYRLGVDVGGTFTDIVLVDAATGELVADKVPSDAEQPARAVLAGVRGVLEHARVAPEQVEYFSHGQTFALNTVLQRSGARVGLLVTAGFPDLLSIGRLRLDDPIDLFTTERRPLVAETDVREIGERVTAGGQVVREPDPAEIRRAVRALVADGVEALAVCFLHSHRFPAHERIAARVIAEEFPELPVACSAAMWPEEKEYERTTVAVLAAHVGRALGGYLGVLAESLRELGLRCPLHITKSNGGVSSIDRAPEEMLLAAVETLLSGPASGVAGTVRLATAAGVSRLITMDMGGTSVDCAIVDGAVPYSTESLIGEFPLILPSVEVSSIGAGGGSIIRVDRSGVLKVGPRSAGAHPGPACYGRGGSEPTLTDAYLVCGYLDPADFAAGTVDLDADAARTAMRPIAEALGMTVEEAAEAAVSVATAMMHAQLVPLCAQHGIDPSELVMVAYGGAGPVQAALLARALNMPEVLVPASPGTLCAYGALATDMRVDLVAPASGAVTDAVLAQTWAELTAKARAWYEAQDHSLHPDVEITRWADVQLDGQSFTLPITLDADTPSTVDALTEAFAAEYRRAYAVDLGDAGIDVRSLRVTLAASPTLPQAEWRAGAEAEAVPHLLVENGQLVKGQVHRRPGLAVGAELIGPAVVSAPDTTVYVPSGFAARVDRFGNLRIRTEGSARA</sequence>
<dbReference type="GO" id="GO:0005829">
    <property type="term" value="C:cytosol"/>
    <property type="evidence" value="ECO:0007669"/>
    <property type="project" value="TreeGrafter"/>
</dbReference>
<protein>
    <submittedName>
        <fullName evidence="4">N-methylhydantoinase A</fullName>
    </submittedName>
</protein>
<feature type="domain" description="Acetophenone carboxylase-like C-terminal" evidence="3">
    <location>
        <begin position="507"/>
        <end position="671"/>
    </location>
</feature>
<gene>
    <name evidence="4" type="ORF">ATK36_0549</name>
</gene>
<evidence type="ECO:0000259" key="1">
    <source>
        <dbReference type="Pfam" id="PF01968"/>
    </source>
</evidence>
<evidence type="ECO:0000313" key="5">
    <source>
        <dbReference type="Proteomes" id="UP000243542"/>
    </source>
</evidence>
<accession>A0A2A9G003</accession>
<name>A0A2A9G003_9PSEU</name>
<proteinExistence type="predicted"/>
<dbReference type="InterPro" id="IPR045079">
    <property type="entry name" value="Oxoprolinase-like"/>
</dbReference>
<dbReference type="Pfam" id="PF19278">
    <property type="entry name" value="Hydant_A_C"/>
    <property type="match status" value="1"/>
</dbReference>
<dbReference type="SUPFAM" id="SSF53067">
    <property type="entry name" value="Actin-like ATPase domain"/>
    <property type="match status" value="1"/>
</dbReference>
<dbReference type="RefSeq" id="WP_098509668.1">
    <property type="nucleotide sequence ID" value="NZ_JBIAKZ010000007.1"/>
</dbReference>
<dbReference type="InterPro" id="IPR043129">
    <property type="entry name" value="ATPase_NBD"/>
</dbReference>
<dbReference type="InterPro" id="IPR002821">
    <property type="entry name" value="Hydantoinase_A"/>
</dbReference>
<dbReference type="GO" id="GO:0006749">
    <property type="term" value="P:glutathione metabolic process"/>
    <property type="evidence" value="ECO:0007669"/>
    <property type="project" value="TreeGrafter"/>
</dbReference>
<keyword evidence="5" id="KW-1185">Reference proteome</keyword>
<reference evidence="4 5" key="1">
    <citation type="submission" date="2017-10" db="EMBL/GenBank/DDBJ databases">
        <title>Sequencing the genomes of 1000 actinobacteria strains.</title>
        <authorList>
            <person name="Klenk H.-P."/>
        </authorList>
    </citation>
    <scope>NUCLEOTIDE SEQUENCE [LARGE SCALE GENOMIC DNA]</scope>
    <source>
        <strain evidence="4 5">DSM 46092</strain>
    </source>
</reference>
<evidence type="ECO:0000259" key="2">
    <source>
        <dbReference type="Pfam" id="PF05378"/>
    </source>
</evidence>
<dbReference type="Pfam" id="PF05378">
    <property type="entry name" value="Hydant_A_N"/>
    <property type="match status" value="1"/>
</dbReference>
<dbReference type="PANTHER" id="PTHR11365">
    <property type="entry name" value="5-OXOPROLINASE RELATED"/>
    <property type="match status" value="1"/>
</dbReference>
<dbReference type="Gene3D" id="3.30.420.40">
    <property type="match status" value="1"/>
</dbReference>